<organism evidence="3 4">
    <name type="scientific">Streptomyces olivoverticillatus</name>
    <dbReference type="NCBI Taxonomy" id="66427"/>
    <lineage>
        <taxon>Bacteria</taxon>
        <taxon>Bacillati</taxon>
        <taxon>Actinomycetota</taxon>
        <taxon>Actinomycetes</taxon>
        <taxon>Kitasatosporales</taxon>
        <taxon>Streptomycetaceae</taxon>
        <taxon>Streptomyces</taxon>
    </lineage>
</organism>
<dbReference type="InterPro" id="IPR055568">
    <property type="entry name" value="DUF7144"/>
</dbReference>
<dbReference type="Proteomes" id="UP000556084">
    <property type="component" value="Unassembled WGS sequence"/>
</dbReference>
<dbReference type="AlphaFoldDB" id="A0A7W7LKB9"/>
<evidence type="ECO:0000313" key="3">
    <source>
        <dbReference type="EMBL" id="MBB4891807.1"/>
    </source>
</evidence>
<feature type="transmembrane region" description="Helical" evidence="1">
    <location>
        <begin position="110"/>
        <end position="129"/>
    </location>
</feature>
<keyword evidence="1" id="KW-0812">Transmembrane</keyword>
<evidence type="ECO:0000313" key="4">
    <source>
        <dbReference type="Proteomes" id="UP000556084"/>
    </source>
</evidence>
<protein>
    <submittedName>
        <fullName evidence="3">TRAP-type mannitol/chloroaromatic compound transport system permease small subunit</fullName>
    </submittedName>
</protein>
<dbReference type="RefSeq" id="WP_184346320.1">
    <property type="nucleotide sequence ID" value="NZ_JACHJH010000001.1"/>
</dbReference>
<name>A0A7W7LKB9_9ACTN</name>
<feature type="transmembrane region" description="Helical" evidence="1">
    <location>
        <begin position="61"/>
        <end position="80"/>
    </location>
</feature>
<proteinExistence type="predicted"/>
<keyword evidence="1" id="KW-1133">Transmembrane helix</keyword>
<dbReference type="Pfam" id="PF23636">
    <property type="entry name" value="DUF7144"/>
    <property type="match status" value="1"/>
</dbReference>
<reference evidence="3 4" key="1">
    <citation type="submission" date="2020-08" db="EMBL/GenBank/DDBJ databases">
        <title>Genomic Encyclopedia of Type Strains, Phase III (KMG-III): the genomes of soil and plant-associated and newly described type strains.</title>
        <authorList>
            <person name="Whitman W."/>
        </authorList>
    </citation>
    <scope>NUCLEOTIDE SEQUENCE [LARGE SCALE GENOMIC DNA]</scope>
    <source>
        <strain evidence="3 4">CECT 3266</strain>
    </source>
</reference>
<evidence type="ECO:0000256" key="1">
    <source>
        <dbReference type="SAM" id="Phobius"/>
    </source>
</evidence>
<comment type="caution">
    <text evidence="3">The sequence shown here is derived from an EMBL/GenBank/DDBJ whole genome shotgun (WGS) entry which is preliminary data.</text>
</comment>
<feature type="transmembrane region" description="Helical" evidence="1">
    <location>
        <begin position="12"/>
        <end position="41"/>
    </location>
</feature>
<gene>
    <name evidence="3" type="ORF">FHS39_000807</name>
</gene>
<sequence length="134" mass="14438">MTQTNESGHSPGAAVGVTIFAAVMLVVAGVLDVLQGIMAIAKNKIFVVTPNYAFHFSVAGWGWVHLILGLLAVVVGLGLFTAATWARVSGMVLAGLLIIASFLSLPYYPFWSIILIALYTFIIWGLCHVRRDFT</sequence>
<feature type="domain" description="DUF7144" evidence="2">
    <location>
        <begin position="18"/>
        <end position="130"/>
    </location>
</feature>
<keyword evidence="4" id="KW-1185">Reference proteome</keyword>
<dbReference type="EMBL" id="JACHJH010000001">
    <property type="protein sequence ID" value="MBB4891807.1"/>
    <property type="molecule type" value="Genomic_DNA"/>
</dbReference>
<feature type="transmembrane region" description="Helical" evidence="1">
    <location>
        <begin position="85"/>
        <end position="104"/>
    </location>
</feature>
<evidence type="ECO:0000259" key="2">
    <source>
        <dbReference type="Pfam" id="PF23636"/>
    </source>
</evidence>
<accession>A0A7W7LKB9</accession>
<keyword evidence="1" id="KW-0472">Membrane</keyword>